<evidence type="ECO:0000313" key="3">
    <source>
        <dbReference type="Proteomes" id="UP000298412"/>
    </source>
</evidence>
<dbReference type="AlphaFoldDB" id="A0A4R8WSK0"/>
<feature type="signal peptide" evidence="1">
    <location>
        <begin position="1"/>
        <end position="30"/>
    </location>
</feature>
<dbReference type="OrthoDB" id="5111058at2"/>
<evidence type="ECO:0000313" key="2">
    <source>
        <dbReference type="EMBL" id="TFC15390.1"/>
    </source>
</evidence>
<dbReference type="EMBL" id="SOFP01000046">
    <property type="protein sequence ID" value="TFC15390.1"/>
    <property type="molecule type" value="Genomic_DNA"/>
</dbReference>
<keyword evidence="1" id="KW-0732">Signal</keyword>
<dbReference type="Proteomes" id="UP000298412">
    <property type="component" value="Unassembled WGS sequence"/>
</dbReference>
<organism evidence="2 3">
    <name type="scientific">Cryobacterium algoritolerans</name>
    <dbReference type="NCBI Taxonomy" id="1259184"/>
    <lineage>
        <taxon>Bacteria</taxon>
        <taxon>Bacillati</taxon>
        <taxon>Actinomycetota</taxon>
        <taxon>Actinomycetes</taxon>
        <taxon>Micrococcales</taxon>
        <taxon>Microbacteriaceae</taxon>
        <taxon>Cryobacterium</taxon>
    </lineage>
</organism>
<accession>A0A4R8WSK0</accession>
<reference evidence="2 3" key="1">
    <citation type="submission" date="2019-03" db="EMBL/GenBank/DDBJ databases">
        <title>Genomics of glacier-inhabiting Cryobacterium strains.</title>
        <authorList>
            <person name="Liu Q."/>
            <person name="Xin Y.-H."/>
        </authorList>
    </citation>
    <scope>NUCLEOTIDE SEQUENCE [LARGE SCALE GENOMIC DNA]</scope>
    <source>
        <strain evidence="2 3">MDT1-3</strain>
    </source>
</reference>
<dbReference type="RefSeq" id="WP_134567127.1">
    <property type="nucleotide sequence ID" value="NZ_SOFP01000046.1"/>
</dbReference>
<evidence type="ECO:0000256" key="1">
    <source>
        <dbReference type="SAM" id="SignalP"/>
    </source>
</evidence>
<name>A0A4R8WSK0_9MICO</name>
<proteinExistence type="predicted"/>
<comment type="caution">
    <text evidence="2">The sequence shown here is derived from an EMBL/GenBank/DDBJ whole genome shotgun (WGS) entry which is preliminary data.</text>
</comment>
<protein>
    <submittedName>
        <fullName evidence="2">Uncharacterized protein</fullName>
    </submittedName>
</protein>
<keyword evidence="3" id="KW-1185">Reference proteome</keyword>
<feature type="chain" id="PRO_5020830650" evidence="1">
    <location>
        <begin position="31"/>
        <end position="176"/>
    </location>
</feature>
<gene>
    <name evidence="2" type="ORF">E3O19_09815</name>
</gene>
<sequence length="176" mass="17864">MHLTRTGRILTAATATALTLTAFSVGPALADTGDDSRGGHSVVRVHLLGSQPAPASPVIAGINPGGAPWVNDRSTAIVSEDGRIRVNIRGLVIPPPRGTGVNPVASVVATLVCSGTVGESTDPFSLSSAGDGRIAATIAVPEDCADPTVLIQPAANRTVYIASGMSSRDHQQSHDD</sequence>